<keyword evidence="2" id="KW-1185">Reference proteome</keyword>
<evidence type="ECO:0008006" key="3">
    <source>
        <dbReference type="Google" id="ProtNLM"/>
    </source>
</evidence>
<sequence>MVDVVTRITIDRPIAEVAAYARDPATATEWYRNIASSRQLTPDPLRVGSKIAFVANFLGRHLEYVYEVVEMVDDRRFVMRTSDGPFAMETTYEWEALGGSSTRMSLRNRGTPTGFSKLVAPLMSPAMRRANRTDLRTLKARLET</sequence>
<dbReference type="EMBL" id="BAHC01000221">
    <property type="protein sequence ID" value="GAB93442.1"/>
    <property type="molecule type" value="Genomic_DNA"/>
</dbReference>
<dbReference type="SUPFAM" id="SSF55961">
    <property type="entry name" value="Bet v1-like"/>
    <property type="match status" value="1"/>
</dbReference>
<dbReference type="RefSeq" id="WP_006338653.1">
    <property type="nucleotide sequence ID" value="NZ_BAHC01000221.1"/>
</dbReference>
<gene>
    <name evidence="1" type="ORF">GORHZ_221_00030</name>
</gene>
<proteinExistence type="predicted"/>
<protein>
    <recommendedName>
        <fullName evidence="3">ATPase</fullName>
    </recommendedName>
</protein>
<dbReference type="AlphaFoldDB" id="K6WMT2"/>
<reference evidence="1 2" key="1">
    <citation type="submission" date="2012-08" db="EMBL/GenBank/DDBJ databases">
        <title>Whole genome shotgun sequence of Gordonia rhizosphera NBRC 16068.</title>
        <authorList>
            <person name="Takarada H."/>
            <person name="Isaki S."/>
            <person name="Hosoyama A."/>
            <person name="Tsuchikane K."/>
            <person name="Katsumata H."/>
            <person name="Baba S."/>
            <person name="Ohji S."/>
            <person name="Yamazaki S."/>
            <person name="Fujita N."/>
        </authorList>
    </citation>
    <scope>NUCLEOTIDE SEQUENCE [LARGE SCALE GENOMIC DNA]</scope>
    <source>
        <strain evidence="1 2">NBRC 16068</strain>
    </source>
</reference>
<organism evidence="1 2">
    <name type="scientific">Gordonia rhizosphera NBRC 16068</name>
    <dbReference type="NCBI Taxonomy" id="1108045"/>
    <lineage>
        <taxon>Bacteria</taxon>
        <taxon>Bacillati</taxon>
        <taxon>Actinomycetota</taxon>
        <taxon>Actinomycetes</taxon>
        <taxon>Mycobacteriales</taxon>
        <taxon>Gordoniaceae</taxon>
        <taxon>Gordonia</taxon>
    </lineage>
</organism>
<accession>K6WMT2</accession>
<name>K6WMT2_9ACTN</name>
<dbReference type="Pfam" id="PF10604">
    <property type="entry name" value="Polyketide_cyc2"/>
    <property type="match status" value="1"/>
</dbReference>
<comment type="caution">
    <text evidence="1">The sequence shown here is derived from an EMBL/GenBank/DDBJ whole genome shotgun (WGS) entry which is preliminary data.</text>
</comment>
<dbReference type="Proteomes" id="UP000008363">
    <property type="component" value="Unassembled WGS sequence"/>
</dbReference>
<dbReference type="InterPro" id="IPR019587">
    <property type="entry name" value="Polyketide_cyclase/dehydratase"/>
</dbReference>
<dbReference type="InterPro" id="IPR023393">
    <property type="entry name" value="START-like_dom_sf"/>
</dbReference>
<dbReference type="CDD" id="cd08865">
    <property type="entry name" value="SRPBCC_10"/>
    <property type="match status" value="1"/>
</dbReference>
<evidence type="ECO:0000313" key="2">
    <source>
        <dbReference type="Proteomes" id="UP000008363"/>
    </source>
</evidence>
<dbReference type="eggNOG" id="COG3832">
    <property type="taxonomic scope" value="Bacteria"/>
</dbReference>
<dbReference type="OrthoDB" id="2898773at2"/>
<dbReference type="STRING" id="1108045.GORHZ_221_00030"/>
<evidence type="ECO:0000313" key="1">
    <source>
        <dbReference type="EMBL" id="GAB93442.1"/>
    </source>
</evidence>
<dbReference type="Gene3D" id="3.30.530.20">
    <property type="match status" value="1"/>
</dbReference>